<feature type="compositionally biased region" description="Basic and acidic residues" evidence="7">
    <location>
        <begin position="27"/>
        <end position="42"/>
    </location>
</feature>
<comment type="caution">
    <text evidence="11">The sequence shown here is derived from an EMBL/GenBank/DDBJ whole genome shotgun (WGS) entry which is preliminary data.</text>
</comment>
<dbReference type="PROSITE" id="PS50287">
    <property type="entry name" value="SRCR_2"/>
    <property type="match status" value="1"/>
</dbReference>
<comment type="caution">
    <text evidence="6">Lacks conserved residue(s) required for the propagation of feature annotation.</text>
</comment>
<dbReference type="InterPro" id="IPR051940">
    <property type="entry name" value="Chitin_bind-dev_reg"/>
</dbReference>
<dbReference type="GO" id="GO:0008061">
    <property type="term" value="F:chitin binding"/>
    <property type="evidence" value="ECO:0007669"/>
    <property type="project" value="UniProtKB-KW"/>
</dbReference>
<evidence type="ECO:0000259" key="10">
    <source>
        <dbReference type="PROSITE" id="PS50940"/>
    </source>
</evidence>
<evidence type="ECO:0000256" key="5">
    <source>
        <dbReference type="ARBA" id="ARBA00023180"/>
    </source>
</evidence>
<feature type="domain" description="Chitin-binding type-2" evidence="10">
    <location>
        <begin position="699"/>
        <end position="756"/>
    </location>
</feature>
<dbReference type="SUPFAM" id="SSF57625">
    <property type="entry name" value="Invertebrate chitin-binding proteins"/>
    <property type="match status" value="5"/>
</dbReference>
<dbReference type="InterPro" id="IPR002557">
    <property type="entry name" value="Chitin-bd_dom"/>
</dbReference>
<evidence type="ECO:0000256" key="1">
    <source>
        <dbReference type="ARBA" id="ARBA00022669"/>
    </source>
</evidence>
<keyword evidence="5" id="KW-0325">Glycoprotein</keyword>
<feature type="domain" description="Chitin-binding type-2" evidence="10">
    <location>
        <begin position="424"/>
        <end position="474"/>
    </location>
</feature>
<feature type="domain" description="Chitin-binding type-2" evidence="10">
    <location>
        <begin position="360"/>
        <end position="423"/>
    </location>
</feature>
<dbReference type="Pfam" id="PF01607">
    <property type="entry name" value="CBM_14"/>
    <property type="match status" value="3"/>
</dbReference>
<keyword evidence="1" id="KW-0147">Chitin-binding</keyword>
<keyword evidence="4 6" id="KW-1015">Disulfide bond</keyword>
<name>A0ABD2K3E1_HETSC</name>
<accession>A0ABD2K3E1</accession>
<dbReference type="Proteomes" id="UP001620645">
    <property type="component" value="Unassembled WGS sequence"/>
</dbReference>
<feature type="domain" description="SRCR" evidence="9">
    <location>
        <begin position="239"/>
        <end position="367"/>
    </location>
</feature>
<feature type="domain" description="Chitin-binding type-2" evidence="10">
    <location>
        <begin position="936"/>
        <end position="993"/>
    </location>
</feature>
<keyword evidence="3" id="KW-0677">Repeat</keyword>
<feature type="region of interest" description="Disordered" evidence="7">
    <location>
        <begin position="927"/>
        <end position="949"/>
    </location>
</feature>
<evidence type="ECO:0000256" key="2">
    <source>
        <dbReference type="ARBA" id="ARBA00022729"/>
    </source>
</evidence>
<evidence type="ECO:0000313" key="12">
    <source>
        <dbReference type="Proteomes" id="UP001620645"/>
    </source>
</evidence>
<dbReference type="SMART" id="SM00494">
    <property type="entry name" value="ChtBD2"/>
    <property type="match status" value="9"/>
</dbReference>
<feature type="signal peptide" evidence="8">
    <location>
        <begin position="1"/>
        <end position="16"/>
    </location>
</feature>
<dbReference type="InterPro" id="IPR001190">
    <property type="entry name" value="SRCR"/>
</dbReference>
<evidence type="ECO:0000313" key="11">
    <source>
        <dbReference type="EMBL" id="KAL3097406.1"/>
    </source>
</evidence>
<dbReference type="PROSITE" id="PS50940">
    <property type="entry name" value="CHIT_BIND_II"/>
    <property type="match status" value="6"/>
</dbReference>
<feature type="compositionally biased region" description="Basic and acidic residues" evidence="7">
    <location>
        <begin position="228"/>
        <end position="245"/>
    </location>
</feature>
<keyword evidence="2 8" id="KW-0732">Signal</keyword>
<feature type="chain" id="PRO_5044800658" evidence="8">
    <location>
        <begin position="17"/>
        <end position="993"/>
    </location>
</feature>
<dbReference type="AlphaFoldDB" id="A0ABD2K3E1"/>
<feature type="region of interest" description="Disordered" evidence="7">
    <location>
        <begin position="228"/>
        <end position="256"/>
    </location>
</feature>
<evidence type="ECO:0000259" key="9">
    <source>
        <dbReference type="PROSITE" id="PS50287"/>
    </source>
</evidence>
<feature type="disulfide bond" evidence="6">
    <location>
        <begin position="334"/>
        <end position="344"/>
    </location>
</feature>
<organism evidence="11 12">
    <name type="scientific">Heterodera schachtii</name>
    <name type="common">Sugarbeet cyst nematode worm</name>
    <name type="synonym">Tylenchus schachtii</name>
    <dbReference type="NCBI Taxonomy" id="97005"/>
    <lineage>
        <taxon>Eukaryota</taxon>
        <taxon>Metazoa</taxon>
        <taxon>Ecdysozoa</taxon>
        <taxon>Nematoda</taxon>
        <taxon>Chromadorea</taxon>
        <taxon>Rhabditida</taxon>
        <taxon>Tylenchina</taxon>
        <taxon>Tylenchomorpha</taxon>
        <taxon>Tylenchoidea</taxon>
        <taxon>Heteroderidae</taxon>
        <taxon>Heteroderinae</taxon>
        <taxon>Heterodera</taxon>
    </lineage>
</organism>
<feature type="region of interest" description="Disordered" evidence="7">
    <location>
        <begin position="23"/>
        <end position="56"/>
    </location>
</feature>
<feature type="domain" description="Chitin-binding type-2" evidence="10">
    <location>
        <begin position="811"/>
        <end position="863"/>
    </location>
</feature>
<keyword evidence="12" id="KW-1185">Reference proteome</keyword>
<reference evidence="11 12" key="1">
    <citation type="submission" date="2024-10" db="EMBL/GenBank/DDBJ databases">
        <authorList>
            <person name="Kim D."/>
        </authorList>
    </citation>
    <scope>NUCLEOTIDE SEQUENCE [LARGE SCALE GENOMIC DNA]</scope>
    <source>
        <strain evidence="11">Taebaek</strain>
    </source>
</reference>
<dbReference type="EMBL" id="JBICCN010000054">
    <property type="protein sequence ID" value="KAL3097406.1"/>
    <property type="molecule type" value="Genomic_DNA"/>
</dbReference>
<sequence>MKILFLIFILPFCVRSRHSSAEDSVQSEERKVPPPKARDHSSSDSSQINDENPLENSAQIKRTDLENFCFGSGDTFQLGPCSSSFLKCGNDQKPFTFAECPLGSVFVGKQCKMARKVKDCFVPEVNLLNDATEKLAQAINFCAQRSPFDATLYFFDGKGPTQKCSRQALVCRGIASAPLAIGCPSGKSFDPKTLNCIAAPEQCAVLASAQRPIRQLLLHLYCSKAHPPKKDIPNDEDGIRMRSEGDEPSQQQKPAIVQVSSDAQQNRCRNWYVVCESVEEPELIFCDNGKMFDLSKRICRRILPGDRCPFNGVCRGWEWRMSPVGECRRDFLFCNGIRPQLFQCEKEQEVFRDGECTAASSACDVCQPGESKRSTDKCEEFFFCERDASTGRFHWRQYICTNGRVFNPQTRECVPHGTYHCPTRTLCRDGDSYSVECGDFFVCSNGRFVPGKCPEMTRWEMAQRRCVASPECRRFKDLPPKAFVGGAECLDGQTKPSVDCKKFEECAEGKWMTRHCHEYASRKLKSPCRFCPQLSSSFVGTEIEAKKQQWTDIYPLERLLPDNFNPFEGQGVRHRRCVEGERIVNRHDCARFMECVDGDWFSLSCPLGHYFSPRIQGCLLASSSNSSSAAIPMCNELLTVAEKATSITTELKDTNSKSDSMHFLPILYSNGGQSPIGPGAGPLPELGDKEIRQNYAGAFSFCDANAAKRLPNAYDCTRFRECALDRGGYYAEKQCAPGTQFDPTFGRCSFNYSCAPTKCVEGIQEGGQKCGHARHCQGGEWHEFICEHGMAFVGGRCSDRMRCQSKNPPSNGQCAEGHTRPHGRDCSKYLMCRFGQFVEENCNNGHRFNPTIGRCDPSFACPEHQKPPCFEGQMRATETPSAAPTAKCTTEYELCRDGRFERISCPYGEHFAGGRCVAGNCNGGQSGSGQGQTDRTAMCKESPGPQGFRSDSKNCAKFYQCANGKWVPKDCAKGTVFNPALAVCDWPANVPGC</sequence>
<protein>
    <submittedName>
        <fullName evidence="11">Uncharacterized protein</fullName>
    </submittedName>
</protein>
<evidence type="ECO:0000256" key="4">
    <source>
        <dbReference type="ARBA" id="ARBA00023157"/>
    </source>
</evidence>
<evidence type="ECO:0000256" key="8">
    <source>
        <dbReference type="SAM" id="SignalP"/>
    </source>
</evidence>
<dbReference type="Gene3D" id="2.170.140.10">
    <property type="entry name" value="Chitin binding domain"/>
    <property type="match status" value="3"/>
</dbReference>
<proteinExistence type="predicted"/>
<feature type="domain" description="Chitin-binding type-2" evidence="10">
    <location>
        <begin position="574"/>
        <end position="636"/>
    </location>
</feature>
<dbReference type="PANTHER" id="PTHR23301:SF0">
    <property type="entry name" value="CHITIN-BINDING TYPE-2 DOMAIN-CONTAINING PROTEIN-RELATED"/>
    <property type="match status" value="1"/>
</dbReference>
<evidence type="ECO:0000256" key="7">
    <source>
        <dbReference type="SAM" id="MobiDB-lite"/>
    </source>
</evidence>
<evidence type="ECO:0000256" key="3">
    <source>
        <dbReference type="ARBA" id="ARBA00022737"/>
    </source>
</evidence>
<evidence type="ECO:0000256" key="6">
    <source>
        <dbReference type="PROSITE-ProRule" id="PRU00196"/>
    </source>
</evidence>
<feature type="compositionally biased region" description="Polar residues" evidence="7">
    <location>
        <begin position="43"/>
        <end position="56"/>
    </location>
</feature>
<gene>
    <name evidence="11" type="ORF">niasHS_003854</name>
</gene>
<dbReference type="PANTHER" id="PTHR23301">
    <property type="entry name" value="CHITIN BINDING PERITROPHIN-A"/>
    <property type="match status" value="1"/>
</dbReference>
<dbReference type="InterPro" id="IPR036508">
    <property type="entry name" value="Chitin-bd_dom_sf"/>
</dbReference>